<dbReference type="Proteomes" id="UP001194714">
    <property type="component" value="Unassembled WGS sequence"/>
</dbReference>
<proteinExistence type="inferred from homology"/>
<dbReference type="PANTHER" id="PTHR43179">
    <property type="entry name" value="RHAMNOSYLTRANSFERASE WBBL"/>
    <property type="match status" value="1"/>
</dbReference>
<dbReference type="RefSeq" id="WP_194848010.1">
    <property type="nucleotide sequence ID" value="NZ_JAAEJV010000035.1"/>
</dbReference>
<dbReference type="InterPro" id="IPR029044">
    <property type="entry name" value="Nucleotide-diphossugar_trans"/>
</dbReference>
<name>A0ABS0AZZ6_9BACT</name>
<evidence type="ECO:0000313" key="6">
    <source>
        <dbReference type="Proteomes" id="UP001194714"/>
    </source>
</evidence>
<keyword evidence="6" id="KW-1185">Reference proteome</keyword>
<evidence type="ECO:0000256" key="1">
    <source>
        <dbReference type="ARBA" id="ARBA00006739"/>
    </source>
</evidence>
<accession>A0ABS0AZZ6</accession>
<dbReference type="PANTHER" id="PTHR43179:SF12">
    <property type="entry name" value="GALACTOFURANOSYLTRANSFERASE GLFT2"/>
    <property type="match status" value="1"/>
</dbReference>
<dbReference type="Gene3D" id="3.90.550.10">
    <property type="entry name" value="Spore Coat Polysaccharide Biosynthesis Protein SpsA, Chain A"/>
    <property type="match status" value="1"/>
</dbReference>
<gene>
    <name evidence="5" type="ORF">NEPTK9_001219</name>
</gene>
<dbReference type="CDD" id="cd04186">
    <property type="entry name" value="GT_2_like_c"/>
    <property type="match status" value="1"/>
</dbReference>
<protein>
    <recommendedName>
        <fullName evidence="4">Glycosyltransferase 2-like domain-containing protein</fullName>
    </recommendedName>
</protein>
<dbReference type="InterPro" id="IPR001173">
    <property type="entry name" value="Glyco_trans_2-like"/>
</dbReference>
<comment type="caution">
    <text evidence="5">The sequence shown here is derived from an EMBL/GenBank/DDBJ whole genome shotgun (WGS) entry which is preliminary data.</text>
</comment>
<keyword evidence="3" id="KW-0808">Transferase</keyword>
<comment type="similarity">
    <text evidence="1">Belongs to the glycosyltransferase 2 family.</text>
</comment>
<evidence type="ECO:0000313" key="5">
    <source>
        <dbReference type="EMBL" id="MBF5059703.1"/>
    </source>
</evidence>
<evidence type="ECO:0000259" key="4">
    <source>
        <dbReference type="Pfam" id="PF00535"/>
    </source>
</evidence>
<keyword evidence="2" id="KW-0328">Glycosyltransferase</keyword>
<dbReference type="Pfam" id="PF00535">
    <property type="entry name" value="Glycos_transf_2"/>
    <property type="match status" value="1"/>
</dbReference>
<evidence type="ECO:0000256" key="3">
    <source>
        <dbReference type="ARBA" id="ARBA00022679"/>
    </source>
</evidence>
<reference evidence="5 6" key="1">
    <citation type="submission" date="2020-01" db="EMBL/GenBank/DDBJ databases">
        <title>Draft genome sequence of Cand. Neptunochlamydia vexilliferae K9.</title>
        <authorList>
            <person name="Schulz F."/>
            <person name="Koestlbacher S."/>
            <person name="Wascher F."/>
            <person name="Pizzetti I."/>
            <person name="Horn M."/>
        </authorList>
    </citation>
    <scope>NUCLEOTIDE SEQUENCE [LARGE SCALE GENOMIC DNA]</scope>
    <source>
        <strain evidence="5 6">K9</strain>
    </source>
</reference>
<evidence type="ECO:0000256" key="2">
    <source>
        <dbReference type="ARBA" id="ARBA00022676"/>
    </source>
</evidence>
<feature type="domain" description="Glycosyltransferase 2-like" evidence="4">
    <location>
        <begin position="7"/>
        <end position="103"/>
    </location>
</feature>
<dbReference type="EMBL" id="JAAEJV010000035">
    <property type="protein sequence ID" value="MBF5059703.1"/>
    <property type="molecule type" value="Genomic_DNA"/>
</dbReference>
<dbReference type="SUPFAM" id="SSF53448">
    <property type="entry name" value="Nucleotide-diphospho-sugar transferases"/>
    <property type="match status" value="1"/>
</dbReference>
<sequence>MNSRTFIILLNWNGKEDTLACLKSLEKVTTPHKVVVVDNGSTDGSVEAFSQTDAHLIETGENLGYAEGNNVGIRYALEQGADTIFILNNDTTVEPDILEGFLKRDIPIQGGAAHLMDHPHFLDHLGGNWNATKGSFDLVGARAPAGEWTTPMALDYVCGVALFVKAQVFRDVGLFDPRFFLFWEESDWCFRAKKKGYTITTCPEAKLYHKVSASFTGGKPHTSYFWWRNRLLWIEKNCPNSPLKWKVIKEALHILKLYLLKSLQYPFSKKTPERRLRLRTYCAVLLGVRDYFLRRFGAGQGNLS</sequence>
<organism evidence="5 6">
    <name type="scientific">Candidatus Neptunichlamydia vexilliferae</name>
    <dbReference type="NCBI Taxonomy" id="1651774"/>
    <lineage>
        <taxon>Bacteria</taxon>
        <taxon>Pseudomonadati</taxon>
        <taxon>Chlamydiota</taxon>
        <taxon>Chlamydiia</taxon>
        <taxon>Parachlamydiales</taxon>
        <taxon>Simkaniaceae</taxon>
        <taxon>Candidatus Neptunichlamydia</taxon>
    </lineage>
</organism>